<dbReference type="OrthoDB" id="9812625at2"/>
<keyword evidence="2 4" id="KW-0560">Oxidoreductase</keyword>
<keyword evidence="3" id="KW-0520">NAD</keyword>
<dbReference type="PIRSF" id="PIRSF036492">
    <property type="entry name" value="ALDH"/>
    <property type="match status" value="1"/>
</dbReference>
<evidence type="ECO:0000256" key="1">
    <source>
        <dbReference type="ARBA" id="ARBA00009986"/>
    </source>
</evidence>
<organism evidence="9 10">
    <name type="scientific">Pseudomonas fluorescens</name>
    <dbReference type="NCBI Taxonomy" id="294"/>
    <lineage>
        <taxon>Bacteria</taxon>
        <taxon>Pseudomonadati</taxon>
        <taxon>Pseudomonadota</taxon>
        <taxon>Gammaproteobacteria</taxon>
        <taxon>Pseudomonadales</taxon>
        <taxon>Pseudomonadaceae</taxon>
        <taxon>Pseudomonas</taxon>
    </lineage>
</organism>
<dbReference type="RefSeq" id="WP_150714331.1">
    <property type="nucleotide sequence ID" value="NZ_CABVGY010000001.1"/>
</dbReference>
<accession>A0A5E6P498</accession>
<evidence type="ECO:0000256" key="5">
    <source>
        <dbReference type="PIRSR" id="PIRSR036492-1"/>
    </source>
</evidence>
<dbReference type="InterPro" id="IPR012394">
    <property type="entry name" value="Aldehyde_DH_NAD(P)"/>
</dbReference>
<evidence type="ECO:0000256" key="4">
    <source>
        <dbReference type="PIRNR" id="PIRNR036492"/>
    </source>
</evidence>
<reference evidence="9 10" key="1">
    <citation type="submission" date="2019-09" db="EMBL/GenBank/DDBJ databases">
        <authorList>
            <person name="Chandra G."/>
            <person name="Truman W A."/>
        </authorList>
    </citation>
    <scope>NUCLEOTIDE SEQUENCE [LARGE SCALE GENOMIC DNA]</scope>
    <source>
        <strain evidence="9">PS659</strain>
    </source>
</reference>
<dbReference type="EMBL" id="CABVGY010000001">
    <property type="protein sequence ID" value="VVM38088.1"/>
    <property type="molecule type" value="Genomic_DNA"/>
</dbReference>
<dbReference type="InterPro" id="IPR016163">
    <property type="entry name" value="Ald_DH_C"/>
</dbReference>
<evidence type="ECO:0000256" key="3">
    <source>
        <dbReference type="ARBA" id="ARBA00023027"/>
    </source>
</evidence>
<evidence type="ECO:0000313" key="10">
    <source>
        <dbReference type="Proteomes" id="UP000326729"/>
    </source>
</evidence>
<dbReference type="PANTHER" id="PTHR43570">
    <property type="entry name" value="ALDEHYDE DEHYDROGENASE"/>
    <property type="match status" value="1"/>
</dbReference>
<dbReference type="PANTHER" id="PTHR43570:SF20">
    <property type="entry name" value="ALDEHYDE DEHYDROGENASE ALDX-RELATED"/>
    <property type="match status" value="1"/>
</dbReference>
<evidence type="ECO:0000256" key="2">
    <source>
        <dbReference type="ARBA" id="ARBA00023002"/>
    </source>
</evidence>
<dbReference type="PROSITE" id="PS00070">
    <property type="entry name" value="ALDEHYDE_DEHYDR_CYS"/>
    <property type="match status" value="1"/>
</dbReference>
<dbReference type="InterPro" id="IPR015590">
    <property type="entry name" value="Aldehyde_DH_dom"/>
</dbReference>
<feature type="active site" evidence="5">
    <location>
        <position position="249"/>
    </location>
</feature>
<dbReference type="GO" id="GO:0005737">
    <property type="term" value="C:cytoplasm"/>
    <property type="evidence" value="ECO:0007669"/>
    <property type="project" value="TreeGrafter"/>
</dbReference>
<evidence type="ECO:0000259" key="8">
    <source>
        <dbReference type="Pfam" id="PF00171"/>
    </source>
</evidence>
<evidence type="ECO:0000313" key="9">
    <source>
        <dbReference type="EMBL" id="VVM38088.1"/>
    </source>
</evidence>
<dbReference type="CDD" id="cd07133">
    <property type="entry name" value="ALDH_CALDH_CalB"/>
    <property type="match status" value="1"/>
</dbReference>
<dbReference type="Pfam" id="PF00171">
    <property type="entry name" value="Aldedh"/>
    <property type="match status" value="1"/>
</dbReference>
<dbReference type="Gene3D" id="3.40.309.10">
    <property type="entry name" value="Aldehyde Dehydrogenase, Chain A, domain 2"/>
    <property type="match status" value="1"/>
</dbReference>
<dbReference type="GO" id="GO:0004029">
    <property type="term" value="F:aldehyde dehydrogenase (NAD+) activity"/>
    <property type="evidence" value="ECO:0007669"/>
    <property type="project" value="TreeGrafter"/>
</dbReference>
<dbReference type="Proteomes" id="UP000326729">
    <property type="component" value="Unassembled WGS sequence"/>
</dbReference>
<sequence length="470" mass="51445">MSANENLCAADIRIILDKQRAAALANEPWTAEQRRELIDRAIGLLVDYQEDIVEALNADFGHRSKDFSRLFDVLGPLASLKYTKGKIAGWMNPELRTTDRGEAWVHYQPLGVVGIVTAWNFPVNMVFNGLAGALAAGNRVMIKVSEFNPHTSALLARIFPTVFAQDEVAIITGGPQVGQAFTGQPFDHLMFTGASSIGKHVMRAAAEHLVPVTLELGGKSPTIISRTADLKAAVSRIMTGKLHNAGQICLAPDYVFVPEELQEAFVATVKEVVATLYPTLLDNQDYTSIVNARHFDRLHGCLDEARRAGIELIELNPAGEDFSDQPHHKIVPTLLRDPGDELQVMQDEIFGPLLPFKPYKTLAEVVTYINSRPRPLGLYYLGTDADEEAFVLSRTTSGGVTLNDVLRHGGVETLPFGGVGNSGMGCYHGFDGFRTFSHAKSVLRAVDGPDLMRPPYSAAVRQMIISLIKR</sequence>
<comment type="similarity">
    <text evidence="1 4 7">Belongs to the aldehyde dehydrogenase family.</text>
</comment>
<proteinExistence type="inferred from homology"/>
<dbReference type="Gene3D" id="3.40.605.10">
    <property type="entry name" value="Aldehyde Dehydrogenase, Chain A, domain 1"/>
    <property type="match status" value="1"/>
</dbReference>
<dbReference type="InterPro" id="IPR029510">
    <property type="entry name" value="Ald_DH_CS_GLU"/>
</dbReference>
<protein>
    <recommendedName>
        <fullName evidence="4">Aldehyde dehydrogenase</fullName>
    </recommendedName>
</protein>
<dbReference type="AlphaFoldDB" id="A0A5E6P498"/>
<evidence type="ECO:0000256" key="7">
    <source>
        <dbReference type="RuleBase" id="RU003345"/>
    </source>
</evidence>
<evidence type="ECO:0000256" key="6">
    <source>
        <dbReference type="PROSITE-ProRule" id="PRU10007"/>
    </source>
</evidence>
<dbReference type="InterPro" id="IPR016160">
    <property type="entry name" value="Ald_DH_CS_CYS"/>
</dbReference>
<dbReference type="PROSITE" id="PS00687">
    <property type="entry name" value="ALDEHYDE_DEHYDR_GLU"/>
    <property type="match status" value="1"/>
</dbReference>
<feature type="domain" description="Aldehyde dehydrogenase" evidence="8">
    <location>
        <begin position="9"/>
        <end position="442"/>
    </location>
</feature>
<feature type="active site" evidence="5 6">
    <location>
        <position position="215"/>
    </location>
</feature>
<dbReference type="InterPro" id="IPR016161">
    <property type="entry name" value="Ald_DH/histidinol_DH"/>
</dbReference>
<gene>
    <name evidence="9" type="primary">calB_1</name>
    <name evidence="9" type="ORF">PS659_00137</name>
</gene>
<dbReference type="GO" id="GO:0006081">
    <property type="term" value="P:aldehyde metabolic process"/>
    <property type="evidence" value="ECO:0007669"/>
    <property type="project" value="InterPro"/>
</dbReference>
<name>A0A5E6P498_PSEFL</name>
<dbReference type="SUPFAM" id="SSF53720">
    <property type="entry name" value="ALDH-like"/>
    <property type="match status" value="1"/>
</dbReference>
<dbReference type="InterPro" id="IPR016162">
    <property type="entry name" value="Ald_DH_N"/>
</dbReference>